<keyword evidence="5" id="KW-1185">Reference proteome</keyword>
<sequence>MMISTENAQLDDVIHLINITNGSFAEHTIDSGDTIEFDNHSPNPYDIVQVYQDGDEYCQVKNGIELFNIDNQTPKDRRRVVLSINFHCSAMKFFFCVISSSQRVSFFKSRQYPREFCEKNCVILRKTPMKFVFDDQKQSQKVIIRRGDTIEFEWHSKQANNYRIEENQYCPISGGLYKSNPTVFRPVSDGTFRKTFHEYGTTFFFRLTETNQIHDIITCIIKDKYQMQHVEITENQIQPEKIFIEQDDSILFEWNTKEKQTFVQIHPNLVDHDNQSIEWKTDGEHFFWPYEPSCHGCMVHRFTQTGVFCFKTSTNRIGMVVVEPKKIIHSFPVFDDQLILKMNTNDLVEFQWKTNDSQEEPILITVDANSSVVPDTAGGLVGIFDCSMHKCVKVEPFFRYYFHTCEAFLLQIPQHGLYSFAYNDNRHDVLLNVIVERTIHNHHVSLNEENTFEPNTLIIHQYDQVWFDSISSSIHQTDEYGSSYQPVFQVQLNSVNHFMQQFRRTGIYYYSINIDRKKCSPLAIVVLPEIRFHYVYIHLRDFDSAAILTNVNDFVIWQFEQIIRFSLVQLRSNETVEDLASCHDRAIPGRNRQCLGVECIMPGVFYFANPEFERVTGSQEDRLISTIVIDPPFSINSFLVTHRQFVPSVLCIAQNETVSWVLLDQNEYHRIQVESTENTKSDLNEKDCIDRFIEQYAPDVHYLHTFHHCGQFKIRSDRFNNTATVIVYPENLIRSEKKRTETPEIIEEIDTLTQYRAQVHLKCRNSDAKILYTLDGTLPTRHYDTVHIYNPDEGIYFLESGFQILRAYAIENEKVSSSIITSSPTFVMENDDLESISKLLSAWTKTKINLSASIQHPNKLFGKIDVEPSSSTDLIDHFEFYVDDVAQSVRLSPKDTRFSAEGFAGGEQYEIHILAYPKSHLTDALPKLSNKRAFEIKRDIHGAPLISLAVSNEHSTIFLMWAHIGDHVSEYIVYVDGIERTTIFENNFNEFFGIQFHGAQQRRRYLLHVEAKIKDTNEIRKSNIISVNPPLEMPLKEQLVDRYFAYITVNSETPPPDIHLEIIHLDQFAHRRPEPQRKFESLSITNDIQSVIPNIFIQQNANEITLSWNRTTHKISDVIDSYRVIVDGEQYGEPISPSDEPNFRLKLPTGHHECYLAIVPKDPNEEVYKSNVLKFDVPFTGKTTGDLSSDSDNESVSDEKGGSSIVSMFDVTRIGSQMVILSWKIADSVDHSLIKGYELVMNKKIIQTFTSNQYEYEIRNFQPGTTNNLRLAVLYRASSMKKKMSKSISIVCPERPKALVIEPWETTTSLSIGIQWKIPKTNNDEIDLFKIYLNGKLYGQIDDDGRQAFQYECMKLHHNQVYSVYVKACIGQKILGDSIYQCEIESDPSNALELKCTKGSPVRIERMHSNGIDIVWDTLNENENDKIIGYQILRNGRPIGQPIPINNRRASIHDLQVGNRYTLQVVPIMAGSHGWDHQDSNDCLSGAKLDVEFTDLLQIPEKLWVENVAGHSALACWSTVDDASGEKTLPDSYRLHVWKPKEQTRDEARVISISNEETSFKLTDLRSATIYEIQLEGIKERQHQTTNETFIVSSVTDSLTFTTGAPPKAPSKFGITSCTNTAVRLGFDPFIEQSAEIIALRVHCQPVSTGKHLKDMVFDITPDSTDFLLANLDERTEYQVTIYAITEEYLNEMNCSDISQLPSQLQPSQWLTYQTLTFTTSGCEPASQLRIRNATIESIELEWVLPKAYGSTEYIGQILRWKVEDSSREHSLELDCHTTNAVIPGILQIGLYRISLDSIFHSRTNVDDASSQKEIRLTISETTCVRYQIPGLSERPEVCLTGYTTTTIDLTWNKPNMFNQMNHPERLDEKVSMHRKLLGYRVEINGQKYNTLDEDQYQCTLTECRPGEDYTVRLVARTSIQNEYLDESFVSGNEVDETPSKKVRVHMLTDGDLLRSFQANFEFYHFLAKENIIEQTNEVKSLGKINVNWTVCKTKAISHYILQWQSSKDQRVQKKTLKPTETSFTIDVCDEKEFYVIEIILVKIDGTKYFYEQLKMPIPGEPDAPKLWLVKTSDSSFAVEWSEPKSYGIPVIGFQLYIEGKKADNIAEVHLRRAEIPSNSNRTYDINICALTNNPQRTRSIMSQTLSVVTTPTVRFVESEDGMIPVRMETLNEEKISLDWRTFSPRKEIRAYYVHYTCLNNKKVKTMKIFKHNQHTILKNLKPGFTYTIMVLATDKNGEIVYTSDKHTIQMSVPPNAPIVAIRERTRDHVTIEWRPSPTSGELTIIGYKLFMNNRLLAILSHDQLTYTIITGSACEEYIVHVQALSHDKNISSPLSRGVKFTWPGIKPGVFQRLDDGQTGTVIVAWERPHLEDDTDRLIAFRLLSENMSTHTTHLHGEYDVNTYQAVIYGLINGKYLLWLEIQSERYCIRTRPITITSGRFRNRQSLTPAKCFMRKQKRFRTSTANSADSSFRHIQYS</sequence>
<dbReference type="OrthoDB" id="10036029at2759"/>
<evidence type="ECO:0000313" key="6">
    <source>
        <dbReference type="Proteomes" id="UP000663852"/>
    </source>
</evidence>
<evidence type="ECO:0000313" key="3">
    <source>
        <dbReference type="EMBL" id="CAF0895852.1"/>
    </source>
</evidence>
<dbReference type="EMBL" id="CAJNOR010000798">
    <property type="protein sequence ID" value="CAF1009985.1"/>
    <property type="molecule type" value="Genomic_DNA"/>
</dbReference>
<name>A0A813ZAS1_ADIRI</name>
<feature type="domain" description="Fibronectin type-III" evidence="2">
    <location>
        <begin position="1609"/>
        <end position="1708"/>
    </location>
</feature>
<dbReference type="InterPro" id="IPR050991">
    <property type="entry name" value="ECM_Regulatory_Proteins"/>
</dbReference>
<evidence type="ECO:0000313" key="5">
    <source>
        <dbReference type="Proteomes" id="UP000663828"/>
    </source>
</evidence>
<organism evidence="3 6">
    <name type="scientific">Adineta ricciae</name>
    <name type="common">Rotifer</name>
    <dbReference type="NCBI Taxonomy" id="249248"/>
    <lineage>
        <taxon>Eukaryota</taxon>
        <taxon>Metazoa</taxon>
        <taxon>Spiralia</taxon>
        <taxon>Gnathifera</taxon>
        <taxon>Rotifera</taxon>
        <taxon>Eurotatoria</taxon>
        <taxon>Bdelloidea</taxon>
        <taxon>Adinetida</taxon>
        <taxon>Adinetidae</taxon>
        <taxon>Adineta</taxon>
    </lineage>
</organism>
<dbReference type="Proteomes" id="UP000663852">
    <property type="component" value="Unassembled WGS sequence"/>
</dbReference>
<keyword evidence="1" id="KW-0677">Repeat</keyword>
<evidence type="ECO:0000259" key="2">
    <source>
        <dbReference type="PROSITE" id="PS50853"/>
    </source>
</evidence>
<protein>
    <recommendedName>
        <fullName evidence="2">Fibronectin type-III domain-containing protein</fullName>
    </recommendedName>
</protein>
<dbReference type="PANTHER" id="PTHR46708">
    <property type="entry name" value="TENASCIN"/>
    <property type="match status" value="1"/>
</dbReference>
<comment type="caution">
    <text evidence="3">The sequence shown here is derived from an EMBL/GenBank/DDBJ whole genome shotgun (WGS) entry which is preliminary data.</text>
</comment>
<dbReference type="SMART" id="SM00060">
    <property type="entry name" value="FN3"/>
    <property type="match status" value="9"/>
</dbReference>
<feature type="domain" description="Fibronectin type-III" evidence="2">
    <location>
        <begin position="1499"/>
        <end position="1606"/>
    </location>
</feature>
<dbReference type="Pfam" id="PF00041">
    <property type="entry name" value="fn3"/>
    <property type="match status" value="1"/>
</dbReference>
<dbReference type="InterPro" id="IPR013783">
    <property type="entry name" value="Ig-like_fold"/>
</dbReference>
<dbReference type="CDD" id="cd00063">
    <property type="entry name" value="FN3"/>
    <property type="match status" value="3"/>
</dbReference>
<reference evidence="3" key="1">
    <citation type="submission" date="2021-02" db="EMBL/GenBank/DDBJ databases">
        <authorList>
            <person name="Nowell W R."/>
        </authorList>
    </citation>
    <scope>NUCLEOTIDE SEQUENCE</scope>
</reference>
<gene>
    <name evidence="3" type="ORF">EDS130_LOCUS9521</name>
    <name evidence="4" type="ORF">XAT740_LOCUS13668</name>
</gene>
<dbReference type="PANTHER" id="PTHR46708:SF2">
    <property type="entry name" value="FIBRONECTIN TYPE-III DOMAIN-CONTAINING PROTEIN"/>
    <property type="match status" value="1"/>
</dbReference>
<accession>A0A813ZAS1</accession>
<evidence type="ECO:0000256" key="1">
    <source>
        <dbReference type="ARBA" id="ARBA00022737"/>
    </source>
</evidence>
<evidence type="ECO:0000313" key="4">
    <source>
        <dbReference type="EMBL" id="CAF1009985.1"/>
    </source>
</evidence>
<feature type="domain" description="Fibronectin type-III" evidence="2">
    <location>
        <begin position="2254"/>
        <end position="2349"/>
    </location>
</feature>
<dbReference type="InterPro" id="IPR036116">
    <property type="entry name" value="FN3_sf"/>
</dbReference>
<dbReference type="InterPro" id="IPR003961">
    <property type="entry name" value="FN3_dom"/>
</dbReference>
<dbReference type="Gene3D" id="2.60.40.10">
    <property type="entry name" value="Immunoglobulins"/>
    <property type="match status" value="4"/>
</dbReference>
<dbReference type="Pfam" id="PF13290">
    <property type="entry name" value="CHB_HEX_C_1"/>
    <property type="match status" value="1"/>
</dbReference>
<proteinExistence type="predicted"/>
<dbReference type="EMBL" id="CAJNOJ010000032">
    <property type="protein sequence ID" value="CAF0895852.1"/>
    <property type="molecule type" value="Genomic_DNA"/>
</dbReference>
<dbReference type="Proteomes" id="UP000663828">
    <property type="component" value="Unassembled WGS sequence"/>
</dbReference>
<dbReference type="SUPFAM" id="SSF49265">
    <property type="entry name" value="Fibronectin type III"/>
    <property type="match status" value="5"/>
</dbReference>
<dbReference type="InterPro" id="IPR059177">
    <property type="entry name" value="GH29D-like_dom"/>
</dbReference>
<dbReference type="PROSITE" id="PS50853">
    <property type="entry name" value="FN3"/>
    <property type="match status" value="3"/>
</dbReference>